<proteinExistence type="inferred from homology"/>
<dbReference type="Pfam" id="PF20684">
    <property type="entry name" value="Fung_rhodopsin"/>
    <property type="match status" value="1"/>
</dbReference>
<dbReference type="PANTHER" id="PTHR33048">
    <property type="entry name" value="PTH11-LIKE INTEGRAL MEMBRANE PROTEIN (AFU_ORTHOLOGUE AFUA_5G11245)"/>
    <property type="match status" value="1"/>
</dbReference>
<dbReference type="InterPro" id="IPR052337">
    <property type="entry name" value="SAT4-like"/>
</dbReference>
<organism evidence="8 9">
    <name type="scientific">Apiospora marii</name>
    <dbReference type="NCBI Taxonomy" id="335849"/>
    <lineage>
        <taxon>Eukaryota</taxon>
        <taxon>Fungi</taxon>
        <taxon>Dikarya</taxon>
        <taxon>Ascomycota</taxon>
        <taxon>Pezizomycotina</taxon>
        <taxon>Sordariomycetes</taxon>
        <taxon>Xylariomycetidae</taxon>
        <taxon>Amphisphaeriales</taxon>
        <taxon>Apiosporaceae</taxon>
        <taxon>Apiospora</taxon>
    </lineage>
</organism>
<feature type="domain" description="Rhodopsin" evidence="7">
    <location>
        <begin position="42"/>
        <end position="291"/>
    </location>
</feature>
<keyword evidence="2 6" id="KW-0812">Transmembrane</keyword>
<accession>A0ABR1RLP2</accession>
<evidence type="ECO:0000313" key="9">
    <source>
        <dbReference type="Proteomes" id="UP001396898"/>
    </source>
</evidence>
<comment type="caution">
    <text evidence="8">The sequence shown here is derived from an EMBL/GenBank/DDBJ whole genome shotgun (WGS) entry which is preliminary data.</text>
</comment>
<evidence type="ECO:0000259" key="7">
    <source>
        <dbReference type="Pfam" id="PF20684"/>
    </source>
</evidence>
<name>A0ABR1RLP2_9PEZI</name>
<evidence type="ECO:0000313" key="8">
    <source>
        <dbReference type="EMBL" id="KAK8015870.1"/>
    </source>
</evidence>
<protein>
    <recommendedName>
        <fullName evidence="7">Rhodopsin domain-containing protein</fullName>
    </recommendedName>
</protein>
<evidence type="ECO:0000256" key="5">
    <source>
        <dbReference type="ARBA" id="ARBA00038359"/>
    </source>
</evidence>
<dbReference type="InterPro" id="IPR049326">
    <property type="entry name" value="Rhodopsin_dom_fungi"/>
</dbReference>
<keyword evidence="4 6" id="KW-0472">Membrane</keyword>
<feature type="transmembrane region" description="Helical" evidence="6">
    <location>
        <begin position="219"/>
        <end position="246"/>
    </location>
</feature>
<gene>
    <name evidence="8" type="ORF">PG991_008758</name>
</gene>
<feature type="transmembrane region" description="Helical" evidence="6">
    <location>
        <begin position="100"/>
        <end position="124"/>
    </location>
</feature>
<feature type="transmembrane region" description="Helical" evidence="6">
    <location>
        <begin position="27"/>
        <end position="46"/>
    </location>
</feature>
<dbReference type="Proteomes" id="UP001396898">
    <property type="component" value="Unassembled WGS sequence"/>
</dbReference>
<keyword evidence="3 6" id="KW-1133">Transmembrane helix</keyword>
<sequence>MLYTGPRGNSTEWQEYLAENSGIAELAVIWTFTGVAFIFASARWYVRGWVKQKLWSDDYLIAVSIATGIIACALTTVSALKGIGRHVEALSNEQRISATLWVYAAYCPSVLSFGMPKLAVIALLARLLLPSRLHLCMLWTMGGLVQFALLGVVGLLFGRCQPFLSAVDQSIPGHCLDTDIWVHYCLFAASFSAFVDFYLDAYPSLVLYKLQMARRKKIVLSIALGLGAILITFNSSGAVAIYKTIVLLALSDPDFTFRASDATSRITIWTLIEGNTIVIASSIPVLQPLMNMASDKSPARRQRTTSRWKYYAALFSVKGKLATAVQRRIREHEELSDSSPRELDSV</sequence>
<feature type="transmembrane region" description="Helical" evidence="6">
    <location>
        <begin position="58"/>
        <end position="80"/>
    </location>
</feature>
<feature type="transmembrane region" description="Helical" evidence="6">
    <location>
        <begin position="180"/>
        <end position="199"/>
    </location>
</feature>
<dbReference type="EMBL" id="JAQQWI010000012">
    <property type="protein sequence ID" value="KAK8015870.1"/>
    <property type="molecule type" value="Genomic_DNA"/>
</dbReference>
<comment type="subcellular location">
    <subcellularLocation>
        <location evidence="1">Membrane</location>
        <topology evidence="1">Multi-pass membrane protein</topology>
    </subcellularLocation>
</comment>
<reference evidence="8 9" key="1">
    <citation type="submission" date="2023-01" db="EMBL/GenBank/DDBJ databases">
        <title>Analysis of 21 Apiospora genomes using comparative genomics revels a genus with tremendous synthesis potential of carbohydrate active enzymes and secondary metabolites.</title>
        <authorList>
            <person name="Sorensen T."/>
        </authorList>
    </citation>
    <scope>NUCLEOTIDE SEQUENCE [LARGE SCALE GENOMIC DNA]</scope>
    <source>
        <strain evidence="8 9">CBS 20057</strain>
    </source>
</reference>
<evidence type="ECO:0000256" key="2">
    <source>
        <dbReference type="ARBA" id="ARBA00022692"/>
    </source>
</evidence>
<dbReference type="PANTHER" id="PTHR33048:SF155">
    <property type="entry name" value="INTEGRAL MEMBRANE PROTEIN"/>
    <property type="match status" value="1"/>
</dbReference>
<feature type="transmembrane region" description="Helical" evidence="6">
    <location>
        <begin position="136"/>
        <end position="157"/>
    </location>
</feature>
<comment type="similarity">
    <text evidence="5">Belongs to the SAT4 family.</text>
</comment>
<evidence type="ECO:0000256" key="4">
    <source>
        <dbReference type="ARBA" id="ARBA00023136"/>
    </source>
</evidence>
<evidence type="ECO:0000256" key="6">
    <source>
        <dbReference type="SAM" id="Phobius"/>
    </source>
</evidence>
<keyword evidence="9" id="KW-1185">Reference proteome</keyword>
<evidence type="ECO:0000256" key="1">
    <source>
        <dbReference type="ARBA" id="ARBA00004141"/>
    </source>
</evidence>
<evidence type="ECO:0000256" key="3">
    <source>
        <dbReference type="ARBA" id="ARBA00022989"/>
    </source>
</evidence>